<proteinExistence type="predicted"/>
<dbReference type="EMBL" id="KZ451886">
    <property type="protein sequence ID" value="PKA66217.1"/>
    <property type="molecule type" value="Genomic_DNA"/>
</dbReference>
<evidence type="ECO:0000313" key="1">
    <source>
        <dbReference type="EMBL" id="PKA66217.1"/>
    </source>
</evidence>
<dbReference type="AlphaFoldDB" id="A0A2I0BEJ5"/>
<accession>A0A2I0BEJ5</accession>
<organism evidence="1 2">
    <name type="scientific">Apostasia shenzhenica</name>
    <dbReference type="NCBI Taxonomy" id="1088818"/>
    <lineage>
        <taxon>Eukaryota</taxon>
        <taxon>Viridiplantae</taxon>
        <taxon>Streptophyta</taxon>
        <taxon>Embryophyta</taxon>
        <taxon>Tracheophyta</taxon>
        <taxon>Spermatophyta</taxon>
        <taxon>Magnoliopsida</taxon>
        <taxon>Liliopsida</taxon>
        <taxon>Asparagales</taxon>
        <taxon>Orchidaceae</taxon>
        <taxon>Apostasioideae</taxon>
        <taxon>Apostasia</taxon>
    </lineage>
</organism>
<protein>
    <submittedName>
        <fullName evidence="1">Uncharacterized protein</fullName>
    </submittedName>
</protein>
<evidence type="ECO:0000313" key="2">
    <source>
        <dbReference type="Proteomes" id="UP000236161"/>
    </source>
</evidence>
<keyword evidence="2" id="KW-1185">Reference proteome</keyword>
<name>A0A2I0BEJ5_9ASPA</name>
<sequence length="149" mass="15854">MDPSMPFSLPMLLPVNPACPFVGSVAFCSGRSWEEARICWFGLTFACNMAALISCFANGNLDVADGEDERVNSGLAYLVLPQPSILATAAATTPPSSSLQRRPWISDGEFDLPPIRLFLSSPSLFLPAGSDLREYSGEGAGADEFSPSC</sequence>
<reference evidence="1 2" key="1">
    <citation type="journal article" date="2017" name="Nature">
        <title>The Apostasia genome and the evolution of orchids.</title>
        <authorList>
            <person name="Zhang G.Q."/>
            <person name="Liu K.W."/>
            <person name="Li Z."/>
            <person name="Lohaus R."/>
            <person name="Hsiao Y.Y."/>
            <person name="Niu S.C."/>
            <person name="Wang J.Y."/>
            <person name="Lin Y.C."/>
            <person name="Xu Q."/>
            <person name="Chen L.J."/>
            <person name="Yoshida K."/>
            <person name="Fujiwara S."/>
            <person name="Wang Z.W."/>
            <person name="Zhang Y.Q."/>
            <person name="Mitsuda N."/>
            <person name="Wang M."/>
            <person name="Liu G.H."/>
            <person name="Pecoraro L."/>
            <person name="Huang H.X."/>
            <person name="Xiao X.J."/>
            <person name="Lin M."/>
            <person name="Wu X.Y."/>
            <person name="Wu W.L."/>
            <person name="Chen Y.Y."/>
            <person name="Chang S.B."/>
            <person name="Sakamoto S."/>
            <person name="Ohme-Takagi M."/>
            <person name="Yagi M."/>
            <person name="Zeng S.J."/>
            <person name="Shen C.Y."/>
            <person name="Yeh C.M."/>
            <person name="Luo Y.B."/>
            <person name="Tsai W.C."/>
            <person name="Van de Peer Y."/>
            <person name="Liu Z.J."/>
        </authorList>
    </citation>
    <scope>NUCLEOTIDE SEQUENCE [LARGE SCALE GENOMIC DNA]</scope>
    <source>
        <strain evidence="2">cv. Shenzhen</strain>
        <tissue evidence="1">Stem</tissue>
    </source>
</reference>
<gene>
    <name evidence="1" type="ORF">AXF42_Ash006914</name>
</gene>
<dbReference type="Proteomes" id="UP000236161">
    <property type="component" value="Unassembled WGS sequence"/>
</dbReference>